<dbReference type="Gene3D" id="3.30.420.10">
    <property type="entry name" value="Ribonuclease H-like superfamily/Ribonuclease H"/>
    <property type="match status" value="1"/>
</dbReference>
<reference evidence="1" key="1">
    <citation type="submission" date="2014-07" db="EMBL/GenBank/DDBJ databases">
        <authorList>
            <person name="Martin A.A"/>
            <person name="De Silva N."/>
        </authorList>
    </citation>
    <scope>NUCLEOTIDE SEQUENCE</scope>
</reference>
<reference evidence="2" key="2">
    <citation type="submission" date="2015-08" db="UniProtKB">
        <authorList>
            <consortium name="WormBaseParasite"/>
        </authorList>
    </citation>
    <scope>IDENTIFICATION</scope>
</reference>
<proteinExistence type="predicted"/>
<organism evidence="1 2">
    <name type="scientific">Strongyloides venezuelensis</name>
    <name type="common">Threadworm</name>
    <dbReference type="NCBI Taxonomy" id="75913"/>
    <lineage>
        <taxon>Eukaryota</taxon>
        <taxon>Metazoa</taxon>
        <taxon>Ecdysozoa</taxon>
        <taxon>Nematoda</taxon>
        <taxon>Chromadorea</taxon>
        <taxon>Rhabditida</taxon>
        <taxon>Tylenchina</taxon>
        <taxon>Panagrolaimomorpha</taxon>
        <taxon>Strongyloidoidea</taxon>
        <taxon>Strongyloididae</taxon>
        <taxon>Strongyloides</taxon>
    </lineage>
</organism>
<keyword evidence="1" id="KW-1185">Reference proteome</keyword>
<name>A0A0K0FCA5_STRVS</name>
<dbReference type="STRING" id="75913.A0A0K0FCA5"/>
<dbReference type="AlphaFoldDB" id="A0A0K0FCA5"/>
<evidence type="ECO:0000313" key="1">
    <source>
        <dbReference type="Proteomes" id="UP000035680"/>
    </source>
</evidence>
<evidence type="ECO:0000313" key="2">
    <source>
        <dbReference type="WBParaSite" id="SVE_0647000.1"/>
    </source>
</evidence>
<dbReference type="InterPro" id="IPR036397">
    <property type="entry name" value="RNaseH_sf"/>
</dbReference>
<protein>
    <submittedName>
        <fullName evidence="2">RNase H domain-containing protein</fullName>
    </submittedName>
</protein>
<sequence length="325" mass="37301">MLDTVLLNHHSSTFDSQGRTPLERRIGTSDNYKFGNSYVFAKQYDEDPIYFKSAASSEWKPGKLLERLSEHTFIVEDEGTGHHLMVKEDQFKERFTTTVPTIKFNSVNTQCLTTIGFDNEPSEEIPENLLRHVEQVFSKKWNKDQNYLWHRMVLLKELADQDPLAQEEEIKKFDESLAAVTKEKLSEHKIICAVDGSNAPVGFSVIVTIKNKEKVDWLKGYSMGKKFNPLEKNLTHMDMETEAILVALTMTQNSEIPVICDSQSAMSTARSLARSHNIERARHHKIHNIARKLQEDDFDRVLWGPRNFLKISKIADEHSHGNAEG</sequence>
<dbReference type="Proteomes" id="UP000035680">
    <property type="component" value="Unassembled WGS sequence"/>
</dbReference>
<dbReference type="GO" id="GO:0003676">
    <property type="term" value="F:nucleic acid binding"/>
    <property type="evidence" value="ECO:0007669"/>
    <property type="project" value="InterPro"/>
</dbReference>
<dbReference type="WBParaSite" id="SVE_0647000.1">
    <property type="protein sequence ID" value="SVE_0647000.1"/>
    <property type="gene ID" value="SVE_0647000"/>
</dbReference>
<accession>A0A0K0FCA5</accession>